<dbReference type="InterPro" id="IPR045851">
    <property type="entry name" value="AMP-bd_C_sf"/>
</dbReference>
<sequence length="538" mass="56777">MSVPLGSWPAIHALRFPESTALIDADTGAALTHAELDALTTALAAGLRSKGVLPGDRVALLALNSVEMLALIVATARAGAIGVLINFRLTAEEVRYILSDSGAVLLFASSSLMDVADAAQPDTGVREVIALPTAVQRSRGQRTGYHELVDAGSATAASTGSESPEVDPDSLALLMYTSGTTGQPKGAIITHANLFWASILHNYNDGGFDRSDVCLASAPLFHIGALAVNTIAALYWGASSVVMESFDPGRWAHLVEHYKVTRAFNVPVMWGAILSSGALDRHTTSTLRASMSGGAACPITIIEALQDKGLSFSEGYGLTETTAGAAILAAADVVDHAGSIGRPCMHVDAAIVDPLGEPVPVGQVGELAMRGPNISPGYWRRPEATAEAFRDGWFYSGDLATVDEDGYYRIVDRKKDMVITGGENVYPTEIEQVLYRHPRVSEVSVYGLPDEQWGEAVTAAVVVNDGEGSAEGPGELVDEADRAALAEELRAFARERLAGFKIPKRFVFLPALPRTATGKVRKVELRRAGGGTGSAVQR</sequence>
<proteinExistence type="inferred from homology"/>
<dbReference type="EMBL" id="WWEQ01000010">
    <property type="protein sequence ID" value="MYM19123.1"/>
    <property type="molecule type" value="Genomic_DNA"/>
</dbReference>
<dbReference type="RefSeq" id="WP_160952558.1">
    <property type="nucleotide sequence ID" value="NZ_WWEQ01000010.1"/>
</dbReference>
<dbReference type="InterPro" id="IPR025110">
    <property type="entry name" value="AMP-bd_C"/>
</dbReference>
<dbReference type="Proteomes" id="UP000469215">
    <property type="component" value="Unassembled WGS sequence"/>
</dbReference>
<dbReference type="InterPro" id="IPR042099">
    <property type="entry name" value="ANL_N_sf"/>
</dbReference>
<evidence type="ECO:0000256" key="1">
    <source>
        <dbReference type="ARBA" id="ARBA00006432"/>
    </source>
</evidence>
<dbReference type="InterPro" id="IPR000873">
    <property type="entry name" value="AMP-dep_synth/lig_dom"/>
</dbReference>
<reference evidence="5 6" key="1">
    <citation type="submission" date="2020-01" db="EMBL/GenBank/DDBJ databases">
        <authorList>
            <person name="Deng T."/>
        </authorList>
    </citation>
    <scope>NUCLEOTIDE SEQUENCE [LARGE SCALE GENOMIC DNA]</scope>
    <source>
        <strain evidence="5 6">5221</strain>
    </source>
</reference>
<dbReference type="PROSITE" id="PS00455">
    <property type="entry name" value="AMP_BINDING"/>
    <property type="match status" value="1"/>
</dbReference>
<accession>A0A6N9H5G0</accession>
<evidence type="ECO:0000256" key="2">
    <source>
        <dbReference type="ARBA" id="ARBA00022598"/>
    </source>
</evidence>
<dbReference type="GO" id="GO:0016878">
    <property type="term" value="F:acid-thiol ligase activity"/>
    <property type="evidence" value="ECO:0007669"/>
    <property type="project" value="UniProtKB-ARBA"/>
</dbReference>
<keyword evidence="6" id="KW-1185">Reference proteome</keyword>
<keyword evidence="2" id="KW-0436">Ligase</keyword>
<dbReference type="Gene3D" id="3.40.50.12780">
    <property type="entry name" value="N-terminal domain of ligase-like"/>
    <property type="match status" value="1"/>
</dbReference>
<dbReference type="PANTHER" id="PTHR43767">
    <property type="entry name" value="LONG-CHAIN-FATTY-ACID--COA LIGASE"/>
    <property type="match status" value="1"/>
</dbReference>
<comment type="similarity">
    <text evidence="1">Belongs to the ATP-dependent AMP-binding enzyme family.</text>
</comment>
<dbReference type="InterPro" id="IPR050237">
    <property type="entry name" value="ATP-dep_AMP-bd_enzyme"/>
</dbReference>
<comment type="caution">
    <text evidence="5">The sequence shown here is derived from an EMBL/GenBank/DDBJ whole genome shotgun (WGS) entry which is preliminary data.</text>
</comment>
<name>A0A6N9H5G0_9MICO</name>
<feature type="domain" description="AMP-binding enzyme C-terminal" evidence="4">
    <location>
        <begin position="429"/>
        <end position="519"/>
    </location>
</feature>
<dbReference type="CDD" id="cd17631">
    <property type="entry name" value="FACL_FadD13-like"/>
    <property type="match status" value="1"/>
</dbReference>
<dbReference type="AlphaFoldDB" id="A0A6N9H5G0"/>
<dbReference type="InterPro" id="IPR020845">
    <property type="entry name" value="AMP-binding_CS"/>
</dbReference>
<evidence type="ECO:0000313" key="5">
    <source>
        <dbReference type="EMBL" id="MYM19123.1"/>
    </source>
</evidence>
<dbReference type="PANTHER" id="PTHR43767:SF1">
    <property type="entry name" value="NONRIBOSOMAL PEPTIDE SYNTHASE PES1 (EUROFUNG)-RELATED"/>
    <property type="match status" value="1"/>
</dbReference>
<dbReference type="FunFam" id="3.30.300.30:FF:000008">
    <property type="entry name" value="2,3-dihydroxybenzoate-AMP ligase"/>
    <property type="match status" value="1"/>
</dbReference>
<organism evidence="5 6">
    <name type="scientific">Brevibacterium rongguiense</name>
    <dbReference type="NCBI Taxonomy" id="2695267"/>
    <lineage>
        <taxon>Bacteria</taxon>
        <taxon>Bacillati</taxon>
        <taxon>Actinomycetota</taxon>
        <taxon>Actinomycetes</taxon>
        <taxon>Micrococcales</taxon>
        <taxon>Brevibacteriaceae</taxon>
        <taxon>Brevibacterium</taxon>
    </lineage>
</organism>
<evidence type="ECO:0000259" key="4">
    <source>
        <dbReference type="Pfam" id="PF13193"/>
    </source>
</evidence>
<feature type="domain" description="AMP-dependent synthetase/ligase" evidence="3">
    <location>
        <begin position="12"/>
        <end position="379"/>
    </location>
</feature>
<dbReference type="Gene3D" id="3.30.300.30">
    <property type="match status" value="1"/>
</dbReference>
<dbReference type="Pfam" id="PF13193">
    <property type="entry name" value="AMP-binding_C"/>
    <property type="match status" value="1"/>
</dbReference>
<dbReference type="SUPFAM" id="SSF56801">
    <property type="entry name" value="Acetyl-CoA synthetase-like"/>
    <property type="match status" value="1"/>
</dbReference>
<dbReference type="Pfam" id="PF00501">
    <property type="entry name" value="AMP-binding"/>
    <property type="match status" value="1"/>
</dbReference>
<evidence type="ECO:0000259" key="3">
    <source>
        <dbReference type="Pfam" id="PF00501"/>
    </source>
</evidence>
<protein>
    <submittedName>
        <fullName evidence="5">AMP-binding protein</fullName>
    </submittedName>
</protein>
<evidence type="ECO:0000313" key="6">
    <source>
        <dbReference type="Proteomes" id="UP000469215"/>
    </source>
</evidence>
<gene>
    <name evidence="5" type="ORF">GSY69_03830</name>
</gene>